<dbReference type="Gene3D" id="1.10.3720.10">
    <property type="entry name" value="MetI-like"/>
    <property type="match status" value="1"/>
</dbReference>
<dbReference type="PROSITE" id="PS50928">
    <property type="entry name" value="ABC_TM1"/>
    <property type="match status" value="1"/>
</dbReference>
<comment type="similarity">
    <text evidence="7">Belongs to the binding-protein-dependent transport system permease family.</text>
</comment>
<evidence type="ECO:0000256" key="7">
    <source>
        <dbReference type="RuleBase" id="RU363032"/>
    </source>
</evidence>
<organism evidence="9 10">
    <name type="scientific">Microlunatus endophyticus</name>
    <dbReference type="NCBI Taxonomy" id="1716077"/>
    <lineage>
        <taxon>Bacteria</taxon>
        <taxon>Bacillati</taxon>
        <taxon>Actinomycetota</taxon>
        <taxon>Actinomycetes</taxon>
        <taxon>Propionibacteriales</taxon>
        <taxon>Propionibacteriaceae</taxon>
        <taxon>Microlunatus</taxon>
    </lineage>
</organism>
<dbReference type="PANTHER" id="PTHR43744">
    <property type="entry name" value="ABC TRANSPORTER PERMEASE PROTEIN MG189-RELATED-RELATED"/>
    <property type="match status" value="1"/>
</dbReference>
<evidence type="ECO:0000256" key="5">
    <source>
        <dbReference type="ARBA" id="ARBA00022989"/>
    </source>
</evidence>
<dbReference type="Proteomes" id="UP000613840">
    <property type="component" value="Unassembled WGS sequence"/>
</dbReference>
<keyword evidence="6 7" id="KW-0472">Membrane</keyword>
<accession>A0A917SHH4</accession>
<proteinExistence type="inferred from homology"/>
<evidence type="ECO:0000256" key="6">
    <source>
        <dbReference type="ARBA" id="ARBA00023136"/>
    </source>
</evidence>
<evidence type="ECO:0000256" key="1">
    <source>
        <dbReference type="ARBA" id="ARBA00004651"/>
    </source>
</evidence>
<keyword evidence="2 7" id="KW-0813">Transport</keyword>
<feature type="transmembrane region" description="Helical" evidence="7">
    <location>
        <begin position="48"/>
        <end position="70"/>
    </location>
</feature>
<comment type="subcellular location">
    <subcellularLocation>
        <location evidence="1 7">Cell membrane</location>
        <topology evidence="1 7">Multi-pass membrane protein</topology>
    </subcellularLocation>
</comment>
<evidence type="ECO:0000313" key="9">
    <source>
        <dbReference type="EMBL" id="GGL79814.1"/>
    </source>
</evidence>
<dbReference type="CDD" id="cd06261">
    <property type="entry name" value="TM_PBP2"/>
    <property type="match status" value="1"/>
</dbReference>
<dbReference type="GO" id="GO:0055085">
    <property type="term" value="P:transmembrane transport"/>
    <property type="evidence" value="ECO:0007669"/>
    <property type="project" value="InterPro"/>
</dbReference>
<evidence type="ECO:0000256" key="3">
    <source>
        <dbReference type="ARBA" id="ARBA00022475"/>
    </source>
</evidence>
<feature type="transmembrane region" description="Helical" evidence="7">
    <location>
        <begin position="216"/>
        <end position="237"/>
    </location>
</feature>
<dbReference type="GO" id="GO:0005886">
    <property type="term" value="C:plasma membrane"/>
    <property type="evidence" value="ECO:0007669"/>
    <property type="project" value="UniProtKB-SubCell"/>
</dbReference>
<evidence type="ECO:0000256" key="2">
    <source>
        <dbReference type="ARBA" id="ARBA00022448"/>
    </source>
</evidence>
<evidence type="ECO:0000256" key="4">
    <source>
        <dbReference type="ARBA" id="ARBA00022692"/>
    </source>
</evidence>
<dbReference type="InterPro" id="IPR000515">
    <property type="entry name" value="MetI-like"/>
</dbReference>
<evidence type="ECO:0000259" key="8">
    <source>
        <dbReference type="PROSITE" id="PS50928"/>
    </source>
</evidence>
<dbReference type="InterPro" id="IPR035906">
    <property type="entry name" value="MetI-like_sf"/>
</dbReference>
<name>A0A917SHH4_9ACTN</name>
<gene>
    <name evidence="9" type="ORF">GCM10011575_42640</name>
</gene>
<keyword evidence="4 7" id="KW-0812">Transmembrane</keyword>
<feature type="transmembrane region" description="Helical" evidence="7">
    <location>
        <begin position="82"/>
        <end position="104"/>
    </location>
</feature>
<keyword evidence="10" id="KW-1185">Reference proteome</keyword>
<feature type="domain" description="ABC transmembrane type-1" evidence="8">
    <location>
        <begin position="44"/>
        <end position="237"/>
    </location>
</feature>
<feature type="transmembrane region" description="Helical" evidence="7">
    <location>
        <begin position="159"/>
        <end position="184"/>
    </location>
</feature>
<dbReference type="PANTHER" id="PTHR43744:SF12">
    <property type="entry name" value="ABC TRANSPORTER PERMEASE PROTEIN MG189-RELATED"/>
    <property type="match status" value="1"/>
</dbReference>
<comment type="caution">
    <text evidence="9">The sequence shown here is derived from an EMBL/GenBank/DDBJ whole genome shotgun (WGS) entry which is preliminary data.</text>
</comment>
<dbReference type="AlphaFoldDB" id="A0A917SHH4"/>
<sequence>MWSAKAAVSSSQSIISDPMGIWFTPTYWENLGQAWKGAQIGHALLNSVILAVGCAVATLFVSTTGAYLLSVLRPKWGPVINGAVLATLFLPSVISLVPLYLTILDMPVIKVDLQNTFWAVWLPSAASAFNVVVLKRFFDSIPRDLIEAASIDGAGAVRIFLTLIIPLSRPILGVVALLTVVASWKDFLWPMLVLSNANLQPASVALEQLSSGSTPFAVQLAGVFLTTIVPVVVFLIFQKQFLRGVGSVGGIKG</sequence>
<dbReference type="SUPFAM" id="SSF161098">
    <property type="entry name" value="MetI-like"/>
    <property type="match status" value="1"/>
</dbReference>
<keyword evidence="5 7" id="KW-1133">Transmembrane helix</keyword>
<feature type="transmembrane region" description="Helical" evidence="7">
    <location>
        <begin position="116"/>
        <end position="138"/>
    </location>
</feature>
<evidence type="ECO:0000313" key="10">
    <source>
        <dbReference type="Proteomes" id="UP000613840"/>
    </source>
</evidence>
<protein>
    <submittedName>
        <fullName evidence="9">ABC transporter permease</fullName>
    </submittedName>
</protein>
<reference evidence="9" key="2">
    <citation type="submission" date="2020-09" db="EMBL/GenBank/DDBJ databases">
        <authorList>
            <person name="Sun Q."/>
            <person name="Zhou Y."/>
        </authorList>
    </citation>
    <scope>NUCLEOTIDE SEQUENCE</scope>
    <source>
        <strain evidence="9">CGMCC 4.7306</strain>
    </source>
</reference>
<keyword evidence="3" id="KW-1003">Cell membrane</keyword>
<dbReference type="Pfam" id="PF00528">
    <property type="entry name" value="BPD_transp_1"/>
    <property type="match status" value="1"/>
</dbReference>
<dbReference type="EMBL" id="BMMZ01000014">
    <property type="protein sequence ID" value="GGL79814.1"/>
    <property type="molecule type" value="Genomic_DNA"/>
</dbReference>
<reference evidence="9" key="1">
    <citation type="journal article" date="2014" name="Int. J. Syst. Evol. Microbiol.">
        <title>Complete genome sequence of Corynebacterium casei LMG S-19264T (=DSM 44701T), isolated from a smear-ripened cheese.</title>
        <authorList>
            <consortium name="US DOE Joint Genome Institute (JGI-PGF)"/>
            <person name="Walter F."/>
            <person name="Albersmeier A."/>
            <person name="Kalinowski J."/>
            <person name="Ruckert C."/>
        </authorList>
    </citation>
    <scope>NUCLEOTIDE SEQUENCE</scope>
    <source>
        <strain evidence="9">CGMCC 4.7306</strain>
    </source>
</reference>